<name>A0ACC7S936_DOLFA</name>
<comment type="caution">
    <text evidence="1">The sequence shown here is derived from an EMBL/GenBank/DDBJ whole genome shotgun (WGS) entry which is preliminary data.</text>
</comment>
<keyword evidence="2" id="KW-1185">Reference proteome</keyword>
<accession>A0ACC7S936</accession>
<gene>
    <name evidence="1" type="ORF">FJR39_17580</name>
</gene>
<evidence type="ECO:0000313" key="2">
    <source>
        <dbReference type="Proteomes" id="UP001517388"/>
    </source>
</evidence>
<protein>
    <submittedName>
        <fullName evidence="1">Uncharacterized protein</fullName>
    </submittedName>
</protein>
<evidence type="ECO:0000313" key="1">
    <source>
        <dbReference type="EMBL" id="MTJ44879.1"/>
    </source>
</evidence>
<sequence length="313" mass="33061">MAIEISPSTPSSPIPTVNGISVIWLGNWDNARVYRRNEGVFYNSSSFRANKTTTQTPSNSATDWDLLSQGVDVSNINNHIANTSNPHSTTAAQVGAIPTSEKGIVSGVATLDSGGKIPDVQIASTIARLTNVTAAQVGNTSSQWNADRIQGVNVHTATPTNGQVLTYSTSNNRYEPSTPSGTSKIIQVINSSVPFWSISTSGTQQSTTLTASITPTNASSTIYITGALTGVTKSTSVNTHYFSVQVFDGTNGYTIAINVGRRADAYPEAVPIILFLPASDTSTRTYTVRCNQIGGGLISTNTTNYLTLMEIAP</sequence>
<dbReference type="Proteomes" id="UP001517388">
    <property type="component" value="Unassembled WGS sequence"/>
</dbReference>
<dbReference type="EMBL" id="VILF01000004">
    <property type="protein sequence ID" value="MTJ44879.1"/>
    <property type="molecule type" value="Genomic_DNA"/>
</dbReference>
<proteinExistence type="predicted"/>
<organism evidence="1 2">
    <name type="scientific">Dolichospermum flos-aquae UHCC 0037</name>
    <dbReference type="NCBI Taxonomy" id="2590026"/>
    <lineage>
        <taxon>Bacteria</taxon>
        <taxon>Bacillati</taxon>
        <taxon>Cyanobacteriota</taxon>
        <taxon>Cyanophyceae</taxon>
        <taxon>Nostocales</taxon>
        <taxon>Aphanizomenonaceae</taxon>
        <taxon>Dolichospermum</taxon>
    </lineage>
</organism>
<reference evidence="2" key="1">
    <citation type="journal article" date="2020" name="Toxins">
        <title>Phylogenomic Analysis of Secondary Metabolism in the Toxic Cyanobacterial Genera Anabaena, Dolichospermum and Aphanizomenon.</title>
        <authorList>
            <person name="Oesterholm J."/>
            <person name="Popin R.V."/>
            <person name="Fewer D.P."/>
            <person name="Sivonen K."/>
        </authorList>
    </citation>
    <scope>NUCLEOTIDE SEQUENCE [LARGE SCALE GENOMIC DNA]</scope>
    <source>
        <strain evidence="2">UHCC 0037</strain>
    </source>
</reference>